<reference evidence="3" key="1">
    <citation type="submission" date="2016-06" db="EMBL/GenBank/DDBJ databases">
        <authorList>
            <person name="Varghese N."/>
            <person name="Submissions Spin"/>
        </authorList>
    </citation>
    <scope>NUCLEOTIDE SEQUENCE [LARGE SCALE GENOMIC DNA]</scope>
    <source>
        <strain evidence="3">DSM 43168</strain>
    </source>
</reference>
<name>A0A1C4UIF7_9ACTN</name>
<dbReference type="Proteomes" id="UP000183585">
    <property type="component" value="Unassembled WGS sequence"/>
</dbReference>
<protein>
    <submittedName>
        <fullName evidence="2">Uncharacterized protein</fullName>
    </submittedName>
</protein>
<gene>
    <name evidence="2" type="ORF">GA0070563_101532</name>
</gene>
<sequence length="30" mass="2818">MILDGPGRPRQAGRDGVGAPGADAGRGAAA</sequence>
<feature type="compositionally biased region" description="Low complexity" evidence="1">
    <location>
        <begin position="20"/>
        <end position="30"/>
    </location>
</feature>
<evidence type="ECO:0000313" key="3">
    <source>
        <dbReference type="Proteomes" id="UP000183585"/>
    </source>
</evidence>
<feature type="region of interest" description="Disordered" evidence="1">
    <location>
        <begin position="1"/>
        <end position="30"/>
    </location>
</feature>
<dbReference type="AlphaFoldDB" id="A0A1C4UIF7"/>
<proteinExistence type="predicted"/>
<accession>A0A1C4UIF7</accession>
<evidence type="ECO:0000256" key="1">
    <source>
        <dbReference type="SAM" id="MobiDB-lite"/>
    </source>
</evidence>
<organism evidence="2 3">
    <name type="scientific">Micromonospora carbonacea</name>
    <dbReference type="NCBI Taxonomy" id="47853"/>
    <lineage>
        <taxon>Bacteria</taxon>
        <taxon>Bacillati</taxon>
        <taxon>Actinomycetota</taxon>
        <taxon>Actinomycetes</taxon>
        <taxon>Micromonosporales</taxon>
        <taxon>Micromonosporaceae</taxon>
        <taxon>Micromonospora</taxon>
    </lineage>
</organism>
<keyword evidence="3" id="KW-1185">Reference proteome</keyword>
<evidence type="ECO:0000313" key="2">
    <source>
        <dbReference type="EMBL" id="SCE71450.1"/>
    </source>
</evidence>
<dbReference type="EMBL" id="FMCT01000001">
    <property type="protein sequence ID" value="SCE71450.1"/>
    <property type="molecule type" value="Genomic_DNA"/>
</dbReference>